<keyword evidence="2" id="KW-1185">Reference proteome</keyword>
<gene>
    <name evidence="1" type="ORF">SCP_0700320</name>
</gene>
<organism evidence="1 2">
    <name type="scientific">Sparassis crispa</name>
    <dbReference type="NCBI Taxonomy" id="139825"/>
    <lineage>
        <taxon>Eukaryota</taxon>
        <taxon>Fungi</taxon>
        <taxon>Dikarya</taxon>
        <taxon>Basidiomycota</taxon>
        <taxon>Agaricomycotina</taxon>
        <taxon>Agaricomycetes</taxon>
        <taxon>Polyporales</taxon>
        <taxon>Sparassidaceae</taxon>
        <taxon>Sparassis</taxon>
    </lineage>
</organism>
<evidence type="ECO:0000313" key="2">
    <source>
        <dbReference type="Proteomes" id="UP000287166"/>
    </source>
</evidence>
<dbReference type="GeneID" id="38781769"/>
<dbReference type="EMBL" id="BFAD01000007">
    <property type="protein sequence ID" value="GBE84852.1"/>
    <property type="molecule type" value="Genomic_DNA"/>
</dbReference>
<proteinExistence type="predicted"/>
<dbReference type="Proteomes" id="UP000287166">
    <property type="component" value="Unassembled WGS sequence"/>
</dbReference>
<sequence>MAEPHDSPYHLDLSLQVQLSELTDLLLQTQRQVAECSEEMERRREIEAITRAEADRQCQTMHTKFSSIVADRQNAASDAPPQLPGRDCSYSVETILQELERVHRSWKDELTSATQEFRQTKERHHIELLAAIRDRQ</sequence>
<dbReference type="InParanoid" id="A0A401GRJ6"/>
<comment type="caution">
    <text evidence="1">The sequence shown here is derived from an EMBL/GenBank/DDBJ whole genome shotgun (WGS) entry which is preliminary data.</text>
</comment>
<dbReference type="AlphaFoldDB" id="A0A401GRJ6"/>
<dbReference type="RefSeq" id="XP_027615765.1">
    <property type="nucleotide sequence ID" value="XM_027759964.1"/>
</dbReference>
<accession>A0A401GRJ6</accession>
<reference evidence="1 2" key="1">
    <citation type="journal article" date="2018" name="Sci. Rep.">
        <title>Genome sequence of the cauliflower mushroom Sparassis crispa (Hanabiratake) and its association with beneficial usage.</title>
        <authorList>
            <person name="Kiyama R."/>
            <person name="Furutani Y."/>
            <person name="Kawaguchi K."/>
            <person name="Nakanishi T."/>
        </authorList>
    </citation>
    <scope>NUCLEOTIDE SEQUENCE [LARGE SCALE GENOMIC DNA]</scope>
</reference>
<evidence type="ECO:0000313" key="1">
    <source>
        <dbReference type="EMBL" id="GBE84852.1"/>
    </source>
</evidence>
<protein>
    <submittedName>
        <fullName evidence="1">Uncharacterized protein</fullName>
    </submittedName>
</protein>
<name>A0A401GRJ6_9APHY</name>